<dbReference type="AlphaFoldDB" id="A0A6J4CWD9"/>
<sequence length="477" mass="55316">MSYIPNLTALPLHEILLDNGYVINKNKHSKNNPCLKHENEEGSLVIFKNQNKDGSISYTYKETHTDKVGNIITFCKDRNISVEDLLAGKLEGYRNKKDTLQARDNSRENNEEIQKIINEFKNLKPYDLQNATLIKKRGIDTKLLEPYKEHLKTDSFNNLILATYLAFEDKRLNVIPIHQYGINKRLNTPLTTDKEGNIRDKPLKSITQGNKGIEVLYPNDLSLVKNVIVTENIFDNLAYLELQDLDPKESVLISTAGQFNKQKLELFLKSFFKQLKGRQQGAYNHYLKQEEQWQELVRQGRASDDFNSVVIETYTDIIKNYQREKHTPIYNKRVEKTREYRKPKPVNKPQDSFNVILAFDNDIKGKGYKEKCEGILYALTQQFPTIYTPFSKDCNDDLKLAHIIENKAINIDTMAEFLESSLEKLNSNDTPIQEKENIMDKLEQIDSIKPFNERLKGILENAKENLQAQSYTKGRGR</sequence>
<dbReference type="OrthoDB" id="5351803at2"/>
<name>A0A6J4CWD9_9HELI</name>
<reference evidence="1 2" key="1">
    <citation type="submission" date="2019-06" db="EMBL/GenBank/DDBJ databases">
        <title>Complete genome sequence of Helicobacter suis SNTW101c.</title>
        <authorList>
            <person name="Rimbara E."/>
            <person name="Suzuki M."/>
            <person name="Matsui H."/>
            <person name="Nakamura M."/>
            <person name="Mori S."/>
            <person name="Shibayama K."/>
        </authorList>
    </citation>
    <scope>NUCLEOTIDE SEQUENCE [LARGE SCALE GENOMIC DNA]</scope>
    <source>
        <strain evidence="1 2">SNTW101c</strain>
    </source>
</reference>
<evidence type="ECO:0008006" key="3">
    <source>
        <dbReference type="Google" id="ProtNLM"/>
    </source>
</evidence>
<dbReference type="EMBL" id="AP019774">
    <property type="protein sequence ID" value="BCD69819.1"/>
    <property type="molecule type" value="Genomic_DNA"/>
</dbReference>
<evidence type="ECO:0000313" key="1">
    <source>
        <dbReference type="EMBL" id="BCD69819.1"/>
    </source>
</evidence>
<accession>A0A6J4CWD9</accession>
<gene>
    <name evidence="1" type="ORF">SNTW_04640</name>
</gene>
<dbReference type="RefSeq" id="WP_064429944.1">
    <property type="nucleotide sequence ID" value="NZ_AP019774.1"/>
</dbReference>
<protein>
    <recommendedName>
        <fullName evidence="3">Toprim domain-containing protein</fullName>
    </recommendedName>
</protein>
<organism evidence="1 2">
    <name type="scientific">Helicobacter suis</name>
    <dbReference type="NCBI Taxonomy" id="104628"/>
    <lineage>
        <taxon>Bacteria</taxon>
        <taxon>Pseudomonadati</taxon>
        <taxon>Campylobacterota</taxon>
        <taxon>Epsilonproteobacteria</taxon>
        <taxon>Campylobacterales</taxon>
        <taxon>Helicobacteraceae</taxon>
        <taxon>Helicobacter</taxon>
    </lineage>
</organism>
<proteinExistence type="predicted"/>
<evidence type="ECO:0000313" key="2">
    <source>
        <dbReference type="Proteomes" id="UP000317935"/>
    </source>
</evidence>
<dbReference type="Proteomes" id="UP000317935">
    <property type="component" value="Chromosome"/>
</dbReference>